<protein>
    <submittedName>
        <fullName evidence="2">Uncharacterized protein</fullName>
    </submittedName>
</protein>
<dbReference type="EMBL" id="MBFT01000061">
    <property type="protein sequence ID" value="PVU98947.1"/>
    <property type="molecule type" value="Genomic_DNA"/>
</dbReference>
<accession>A0A2T9Z2Y4</accession>
<sequence length="138" mass="15542">MTSLKYVYNRFLIYSIIIYSATFCISHAFSKSPFINLPAKPIFSLESFNTPKPHVLPPQNSSPPQKVDMIYSSSGYVPSPILCEFKNFRKPKLAQKTLQTEPNSQASHSQELFIVHEPRLTTSMAALVAAVTFVIFII</sequence>
<keyword evidence="3" id="KW-1185">Reference proteome</keyword>
<dbReference type="AlphaFoldDB" id="A0A2T9Z2Y4"/>
<keyword evidence="1" id="KW-1133">Transmembrane helix</keyword>
<name>A0A2T9Z2Y4_9FUNG</name>
<feature type="transmembrane region" description="Helical" evidence="1">
    <location>
        <begin position="12"/>
        <end position="30"/>
    </location>
</feature>
<gene>
    <name evidence="2" type="ORF">BB559_001165</name>
</gene>
<proteinExistence type="predicted"/>
<feature type="transmembrane region" description="Helical" evidence="1">
    <location>
        <begin position="120"/>
        <end position="137"/>
    </location>
</feature>
<dbReference type="Proteomes" id="UP000245699">
    <property type="component" value="Unassembled WGS sequence"/>
</dbReference>
<keyword evidence="1" id="KW-0812">Transmembrane</keyword>
<evidence type="ECO:0000313" key="2">
    <source>
        <dbReference type="EMBL" id="PVU98947.1"/>
    </source>
</evidence>
<organism evidence="2 3">
    <name type="scientific">Furculomyces boomerangus</name>
    <dbReference type="NCBI Taxonomy" id="61424"/>
    <lineage>
        <taxon>Eukaryota</taxon>
        <taxon>Fungi</taxon>
        <taxon>Fungi incertae sedis</taxon>
        <taxon>Zoopagomycota</taxon>
        <taxon>Kickxellomycotina</taxon>
        <taxon>Harpellomycetes</taxon>
        <taxon>Harpellales</taxon>
        <taxon>Harpellaceae</taxon>
        <taxon>Furculomyces</taxon>
    </lineage>
</organism>
<comment type="caution">
    <text evidence="2">The sequence shown here is derived from an EMBL/GenBank/DDBJ whole genome shotgun (WGS) entry which is preliminary data.</text>
</comment>
<reference evidence="2 3" key="1">
    <citation type="journal article" date="2018" name="MBio">
        <title>Comparative Genomics Reveals the Core Gene Toolbox for the Fungus-Insect Symbiosis.</title>
        <authorList>
            <person name="Wang Y."/>
            <person name="Stata M."/>
            <person name="Wang W."/>
            <person name="Stajich J.E."/>
            <person name="White M.M."/>
            <person name="Moncalvo J.M."/>
        </authorList>
    </citation>
    <scope>NUCLEOTIDE SEQUENCE [LARGE SCALE GENOMIC DNA]</scope>
    <source>
        <strain evidence="2 3">AUS-77-4</strain>
    </source>
</reference>
<evidence type="ECO:0000313" key="3">
    <source>
        <dbReference type="Proteomes" id="UP000245699"/>
    </source>
</evidence>
<evidence type="ECO:0000256" key="1">
    <source>
        <dbReference type="SAM" id="Phobius"/>
    </source>
</evidence>
<keyword evidence="1" id="KW-0472">Membrane</keyword>